<keyword evidence="2" id="KW-0175">Coiled coil</keyword>
<dbReference type="InterPro" id="IPR026345">
    <property type="entry name" value="Adh_isopep-form_adh_dom"/>
</dbReference>
<feature type="domain" description="Adhesin isopeptide-forming adherence" evidence="5">
    <location>
        <begin position="1803"/>
        <end position="1895"/>
    </location>
</feature>
<feature type="domain" description="Adhesin isopeptide-forming adherence" evidence="5">
    <location>
        <begin position="1235"/>
        <end position="1321"/>
    </location>
</feature>
<evidence type="ECO:0000313" key="7">
    <source>
        <dbReference type="EMBL" id="MDF4186683.1"/>
    </source>
</evidence>
<evidence type="ECO:0000256" key="3">
    <source>
        <dbReference type="SAM" id="MobiDB-lite"/>
    </source>
</evidence>
<feature type="domain" description="Adhesin isopeptide-forming adherence" evidence="5">
    <location>
        <begin position="2092"/>
        <end position="2185"/>
    </location>
</feature>
<organism evidence="7 8">
    <name type="scientific">Ligilactobacillus salivarius</name>
    <dbReference type="NCBI Taxonomy" id="1624"/>
    <lineage>
        <taxon>Bacteria</taxon>
        <taxon>Bacillati</taxon>
        <taxon>Bacillota</taxon>
        <taxon>Bacilli</taxon>
        <taxon>Lactobacillales</taxon>
        <taxon>Lactobacillaceae</taxon>
        <taxon>Ligilactobacillus</taxon>
    </lineage>
</organism>
<evidence type="ECO:0000256" key="2">
    <source>
        <dbReference type="SAM" id="Coils"/>
    </source>
</evidence>
<dbReference type="Pfam" id="PF17998">
    <property type="entry name" value="AgI_II_C2"/>
    <property type="match status" value="7"/>
</dbReference>
<feature type="domain" description="Adhesin isopeptide-forming adherence" evidence="5">
    <location>
        <begin position="2961"/>
        <end position="3130"/>
    </location>
</feature>
<feature type="domain" description="Adhesin isopeptide-forming adherence" evidence="5">
    <location>
        <begin position="1951"/>
        <end position="2083"/>
    </location>
</feature>
<proteinExistence type="predicted"/>
<feature type="domain" description="Cell surface antigen C-terminal" evidence="4">
    <location>
        <begin position="3134"/>
        <end position="3292"/>
    </location>
</feature>
<evidence type="ECO:0000259" key="5">
    <source>
        <dbReference type="Pfam" id="PF17998"/>
    </source>
</evidence>
<dbReference type="Pfam" id="PF16364">
    <property type="entry name" value="Antigen_C"/>
    <property type="match status" value="1"/>
</dbReference>
<feature type="domain" description="Antigen I/II N-terminal" evidence="6">
    <location>
        <begin position="151"/>
        <end position="236"/>
    </location>
</feature>
<sequence length="3378" mass="367728">MTETKLHYKLYKTKHGWVTATIAATALAIPVIGGSVTSHASADTTATTGIQTVTSGSNAVTATTASATSVTSNTQSVTPDSSKLDQAVQNAKATANVTVNQTPTQTVTGSTVAEAKQKAEQDYQNQATQINQKVANQKANNDATNAANSFNMDNSKKRELDQAVQNAKSTANVNVKQTQTQIYNTGVSGVENTKNKINNDYSTQINNINQAVSAQKAKNDAYNKAVAEANTLNSIADTTRKKLDDAIKAAQAVKGVTVIDGGTSTATVSVSDFEAKKKQIQDQNTQQTNDINAQIQQYKKEYTKYEKEYNDYLASLKNKSTIESNVVWQNLFLNFGQGANLSVQWNAKPIETHQNQDPDAVVTLKKNLEYNAVFKGSQKGTVATATWLMPEGSAYYKSLDGTKETRIAKIVSVISNVVASGDNSNRVIIGFYNNPMIHAFSSFANSVDETFYFYDDTGKLIDFKDGTAWLGLASLNHFGAPRDIKEEVKALSGAKIYTPVGNVTVGPELHVPAYDLGDGVFGDKGNNWASYAIARVTNGATLRWIKYGANNSGDFHWDESKKTYLNADGTVPFTGAGNDVNAWYQWAMSTDLYGKEKNLNPPTPPTIHYQHTNVALEKPTPTEVTYHYDTIMPATIPGGTPVSYHYNEISVPIPNPTKKADKEGKTLIAGDESTQHISQYTGVNQKLDKFAVGDAIQYTNDGRLPVSFDLSKWTVTTSNGTNVTAQGKFTQYDKTFEGKKYHVVSWSPTNVSSLKDNETYTLNTVLKTLNDGITDGEIDRAVGGGDGVTFGEAHGYDEFNPTTDKAWKEGSQTVNGKIEINEDIAHAKVTMTMPDPAKLANKLSNVAITDNYSKFANLVTVTGANVYENERNATSDYTIANNNKVVTATRKNPATANGGTVSLVVDFKVNPDVPSGTKLVNSGSGTINTQTVPTPDAQIVTFTQKPTKHWIEGSQVVDGKTYINNDIVTTQVDMNLPDPKQLAKTLSYVSVGDNYRDFADKTVLQSYKVFENGTDVTSQYTITNQDGILQAVRKNAATTPGGKVSLIATFAINHDVKSGTKLTNRGFGRINNHIVDSNTPQIVTFKQDTSKHWVEGSQVVDDKTYINEDMVHGQVTMTLPNKDSLAKALTDVSLVDDYSDYANKVSYVNAQVFENNTDVTSQYNITNAGNKITATRKNPGATPSGSVRLVANFKLNSNLPSGTKLINRGSGRINNNTVNTNEAKILTYVQSTDKHWVEGSQKVDGKTYIDGDTIHGQVTMTLPDKNTLAKALSTVQVIDDYSKFAKMVDYKSAQVLENGKDVTSEYNISNAYGQVVATRKNATATPSGNVTLNVTWTIHKDVPSGTQLVNSGSGRINSHTVPTPDRNIVTYKQDGLKDWINAQGQIVNGKTVIDNDTVHTKLVMTLPDPKALATPLTKVQLDDNYSKFAKMVDYVSSQVLENGTDVTSQYNITNANGHVIATRKDASKTPGGKVEFRVNFKIHTDVPSGTTLMNSGEVTLNSETVPTPTPNIVTYKPDTDKHWVEGSQVVDGKTYIANDVVNGQVTMTLPEPSKLAEKLKHVSVTDDYSKFASLVDYQSAQVLENGKDVTSLYTITNSNGHVTATRKDASTTPAGKVTLNVHWRIHKDVKSGTQLVNSGNGRINDETVPTSNRNIVTFKQDGLKDWLNSQNQVVNGKTYIANDVVHAKLAMNLPNPKALATPLTKVQLDDNYSNFAKLVDYVSSQVLENGTDVTSQYNIVNNNGHVIATRKDASKTPGGKVEFKVNFKIHTDVPSGTTLMNSGEVTLNTETIPTSTPNIVTYKPDTDKHWVEGTQVVDGKTYIDNDFVHGQVTMTLPEPSKLAEKLKHVSVTDDYSRFAKMVDYKSAQVLENGKDVTAQYNITNANGKVVATRKDASTTPNGSVTLNVTWRIHTDVKSGTVFVNGGDGRINDETVPTPDRNIVTYKQDTLKNWINSQGQIVNDKTVIDRDIVHGQVEMTLPDPTKLANKLSKVEVVDDYYNFAAKVIYTSARVLENGKDVTSLYTITNANDKVTATRKDPAATPGGKVVLITNLQVHSDVKSGTELVNKGYGTLNTETIETNTPKIVTFRQDTDKHWVEGSQVVDGKTYIDGDNVSAQISMTLPDPNKLAEKLKNVVVVDDYSKFADKVDYKSAKVLENGKDVTSQYDIKVAKQGFVIASRKDPSITPGGKVVLQVFWKVYNDIESGTQLVNSGNGTINDETVPTPDRTIVTYKQDTEKHWRDDGGQIVDGKIAINDDVVTARVDMTLPKEENLAKPLDKIQLVDDFSKFANKVTLQAVHVYENGKDVTDQYDIHIENGRVVATRKDASKVYDHTGAANATMKATLKANKTLNVNDLVHTASANVNDSKVFAVNRLAFNRLFARSFITSNLAVTSDDNIKSQIDMAVPTNVDAKTPMTVTSDYSNFAKYVNVKDATVYENGKNVTADYTIKDDKAGHVTAIKKDSSESDGGQVSLVVDYEVNHGIPNGTILENHGSGTLNGQDVPTNTPSITTYTQDTNKHWVEGDQNVDGKIYVNGSTAHAQVSMTLPDQSKLINKLLNVSIDDDYSKFAKLVDYKSAKVLENGKDVTSEYTIKNTNDHVTAVRKDASKTPAGNVQFLVDFEIHKDVKSGTELVNGGSGTLNKNTVPTNTPSIWTYTPDGEKHWVLDNNVTDNKIYFSGDKAVAQVSVDLPDASKLATPLNKLVLVDNYSDFADKVKLDSAKVLENGKDVTSEYDLTNKDGKVVATRKDAAKTPSGKAVLVTTFTINNGIENATALHNKGSVTVDSITDEVPDTPIVVFTPKAHKDVELGGDVKGDTENSVDGSLILNGSVVTYPITTSDLPAERAEDITKRVVKDTLDKNAEFVGFKAWIENDKGELEDVTSHYKLDKNGQDLTFTEDSYLLGLYNKDKSKQTHTPIIDLVVKAKGDAQKITNKATVLTNDNVTETNEVSVDTPAKPTPTKVDKNEKGVNIDGKNVLPGSVNNYELTMDLAKFKGIKVTDQDLAKGFYFVDDYPEEALDVDPQTFTYKTVDGKTVKGLSAKVYQSLSEVPENVATALKANGITPSGAFVLISADTPAQFFKDYVETGTNIIVNAPMKVKEGFAGKYQNKAWQLIFGQGEATDIVSNNVPKIDPKKDIVISADNRTSLNNHTIELGQNFDYLLKGGILDKDQGHDIYEYKWIDDYDENHDQYNGQFIAPLTVDVTLKDGTVLKAGTDISNHVSQNIDTKTGSVEFSVDKDFLDKVDFDKSGFAADILMSVKRIKAGEVDNTYTNIINGQKFGSNTVHSTTPEPKEPETPATPKTPETPSVPVAQTQTPATPQPVKMVTSTPAPKTPELPALPQTGEANDTLAEEVVGFAAIVAALGMAGTSLKKRED</sequence>
<dbReference type="SUPFAM" id="SSF74914">
    <property type="entry name" value="V-region of surface antigen I/II (SA I/II, PAC)"/>
    <property type="match status" value="1"/>
</dbReference>
<dbReference type="Gene3D" id="2.60.40.740">
    <property type="match status" value="5"/>
</dbReference>
<comment type="caution">
    <text evidence="7">The sequence shown here is derived from an EMBL/GenBank/DDBJ whole genome shotgun (WGS) entry which is preliminary data.</text>
</comment>
<dbReference type="InterPro" id="IPR032300">
    <property type="entry name" value="Antigen_C"/>
</dbReference>
<feature type="domain" description="Adhesin isopeptide-forming adherence" evidence="5">
    <location>
        <begin position="1516"/>
        <end position="1609"/>
    </location>
</feature>
<name>A0AAW6Q541_9LACO</name>
<dbReference type="Pfam" id="PF18652">
    <property type="entry name" value="Adhesin_P1_N"/>
    <property type="match status" value="3"/>
</dbReference>
<evidence type="ECO:0000313" key="8">
    <source>
        <dbReference type="Proteomes" id="UP001213566"/>
    </source>
</evidence>
<feature type="domain" description="Antigen I/II N-terminal" evidence="6">
    <location>
        <begin position="71"/>
        <end position="146"/>
    </location>
</feature>
<gene>
    <name evidence="7" type="ORF">PV940_06460</name>
</gene>
<dbReference type="InterPro" id="IPR036234">
    <property type="entry name" value="SA_I/II_PAC_V_sf"/>
</dbReference>
<feature type="coiled-coil region" evidence="2">
    <location>
        <begin position="113"/>
        <end position="140"/>
    </location>
</feature>
<keyword evidence="1" id="KW-0732">Signal</keyword>
<feature type="domain" description="Antigen I/II N-terminal" evidence="6">
    <location>
        <begin position="238"/>
        <end position="315"/>
    </location>
</feature>
<dbReference type="RefSeq" id="WP_276470019.1">
    <property type="nucleotide sequence ID" value="NZ_JARKHV010000005.1"/>
</dbReference>
<accession>A0AAW6Q541</accession>
<feature type="compositionally biased region" description="Low complexity" evidence="3">
    <location>
        <begin position="3299"/>
        <end position="3308"/>
    </location>
</feature>
<feature type="compositionally biased region" description="Polar residues" evidence="3">
    <location>
        <begin position="3278"/>
        <end position="3289"/>
    </location>
</feature>
<reference evidence="7" key="1">
    <citation type="submission" date="2023-02" db="EMBL/GenBank/DDBJ databases">
        <title>Draft Whole-Genome Sequences of competitive exclusion Lactobacillus salivarius strains for Poultry.</title>
        <authorList>
            <person name="Ma L.M."/>
            <person name="Lopez-Guerra N."/>
            <person name="Zhang G."/>
        </authorList>
    </citation>
    <scope>NUCLEOTIDE SEQUENCE</scope>
    <source>
        <strain evidence="7">Salm-9</strain>
    </source>
</reference>
<feature type="domain" description="Adhesin isopeptide-forming adherence" evidence="5">
    <location>
        <begin position="1377"/>
        <end position="1487"/>
    </location>
</feature>
<dbReference type="Proteomes" id="UP001213566">
    <property type="component" value="Unassembled WGS sequence"/>
</dbReference>
<dbReference type="Pfam" id="PF19258">
    <property type="entry name" value="KxYKxGKxW_sig"/>
    <property type="match status" value="1"/>
</dbReference>
<dbReference type="NCBIfam" id="TIGR04228">
    <property type="entry name" value="isopep_sspB_C2"/>
    <property type="match status" value="1"/>
</dbReference>
<dbReference type="InterPro" id="IPR041324">
    <property type="entry name" value="AgI/II_N"/>
</dbReference>
<dbReference type="InterPro" id="IPR022263">
    <property type="entry name" value="KxYKxGKxW"/>
</dbReference>
<evidence type="ECO:0000259" key="4">
    <source>
        <dbReference type="Pfam" id="PF16364"/>
    </source>
</evidence>
<dbReference type="EMBL" id="JARKHV010000005">
    <property type="protein sequence ID" value="MDF4186683.1"/>
    <property type="molecule type" value="Genomic_DNA"/>
</dbReference>
<evidence type="ECO:0000256" key="1">
    <source>
        <dbReference type="ARBA" id="ARBA00022729"/>
    </source>
</evidence>
<protein>
    <submittedName>
        <fullName evidence="7">LPXTG cell wall anchor domain-containing protein</fullName>
    </submittedName>
</protein>
<evidence type="ECO:0000259" key="6">
    <source>
        <dbReference type="Pfam" id="PF18652"/>
    </source>
</evidence>
<feature type="region of interest" description="Disordered" evidence="3">
    <location>
        <begin position="3278"/>
        <end position="3345"/>
    </location>
</feature>
<feature type="coiled-coil region" evidence="2">
    <location>
        <begin position="270"/>
        <end position="315"/>
    </location>
</feature>